<feature type="region of interest" description="Disordered" evidence="1">
    <location>
        <begin position="341"/>
        <end position="360"/>
    </location>
</feature>
<protein>
    <submittedName>
        <fullName evidence="2">FAD dependent oxidoreductase</fullName>
    </submittedName>
</protein>
<evidence type="ECO:0000256" key="1">
    <source>
        <dbReference type="SAM" id="MobiDB-lite"/>
    </source>
</evidence>
<evidence type="ECO:0000313" key="2">
    <source>
        <dbReference type="EMBL" id="EER43231.1"/>
    </source>
</evidence>
<dbReference type="OMA" id="RWADETH"/>
<sequence>MSLVWALMIRRWYQRASVNVWTKCIPLSAERSVQRKKNPKSENSPRRCKILENIGKEAKLSLYHVKFHDAQHLTWLETLIFHPNHIQLESGPVPGAYLNAEARLLLQGRSKSTRRRWADETHDGPSTDMSKLSVIPLPGMPAQSSFGGPSMGINFYEDPFPWQQHQGSLNPISKYYGRAWLLCMRSKLRRSVSSRSRGIKGIQPNSLNPCLIFGGVNQLPLAEFWSCVKVMKIQNWNVPKFSSNNSSFWPQEGLHMNRKRVIVMGIGSAGLQIKGCKEIIALETSTGSVPRAFQNTANYLSRTSCETSWKGTLLDNHLKSVADSKKNSGIKAMLAFAGRRHASAKGTQERRNPAPIALPHASRRKQVSLEQGYYDVFNLLDIKIPLVEATPQGIKTTEKGQIDCHGRSSMPFLAFACMSLTYAEQAPSLCNGPKFVRSCRAIGFPVAYGRLHAVTGVAIALEYSVRARANWKISLGESFRNNAFTLSTLAKKDFGVGFLRASVFVSGGVQSIAH</sequence>
<gene>
    <name evidence="2" type="ORF">HCDG_03129</name>
</gene>
<proteinExistence type="predicted"/>
<dbReference type="VEuPathDB" id="FungiDB:HCDG_03129"/>
<dbReference type="STRING" id="544712.C6HA98"/>
<name>C6HA98_AJECH</name>
<dbReference type="EMBL" id="GG692421">
    <property type="protein sequence ID" value="EER43231.1"/>
    <property type="molecule type" value="Genomic_DNA"/>
</dbReference>
<dbReference type="HOGENOM" id="CLU_040553_0_0_1"/>
<reference evidence="3" key="1">
    <citation type="submission" date="2009-05" db="EMBL/GenBank/DDBJ databases">
        <title>The genome sequence of Ajellomyces capsulatus strain H143.</title>
        <authorList>
            <person name="Champion M."/>
            <person name="Cuomo C.A."/>
            <person name="Ma L.-J."/>
            <person name="Henn M.R."/>
            <person name="Sil A."/>
            <person name="Goldman B."/>
            <person name="Young S.K."/>
            <person name="Kodira C.D."/>
            <person name="Zeng Q."/>
            <person name="Koehrsen M."/>
            <person name="Alvarado L."/>
            <person name="Berlin A.M."/>
            <person name="Borenstein D."/>
            <person name="Chen Z."/>
            <person name="Engels R."/>
            <person name="Freedman E."/>
            <person name="Gellesch M."/>
            <person name="Goldberg J."/>
            <person name="Griggs A."/>
            <person name="Gujja S."/>
            <person name="Heiman D.I."/>
            <person name="Hepburn T.A."/>
            <person name="Howarth C."/>
            <person name="Jen D."/>
            <person name="Larson L."/>
            <person name="Lewis B."/>
            <person name="Mehta T."/>
            <person name="Park D."/>
            <person name="Pearson M."/>
            <person name="Roberts A."/>
            <person name="Saif S."/>
            <person name="Shea T.D."/>
            <person name="Shenoy N."/>
            <person name="Sisk P."/>
            <person name="Stolte C."/>
            <person name="Sykes S."/>
            <person name="Walk T."/>
            <person name="White J."/>
            <person name="Yandava C."/>
            <person name="Klein B."/>
            <person name="McEwen J.G."/>
            <person name="Puccia R."/>
            <person name="Goldman G.H."/>
            <person name="Felipe M.S."/>
            <person name="Nino-Vega G."/>
            <person name="San-Blas G."/>
            <person name="Taylor J.W."/>
            <person name="Mendoza L."/>
            <person name="Galagan J.E."/>
            <person name="Nusbaum C."/>
            <person name="Birren B.W."/>
        </authorList>
    </citation>
    <scope>NUCLEOTIDE SEQUENCE [LARGE SCALE GENOMIC DNA]</scope>
    <source>
        <strain evidence="3">H143</strain>
    </source>
</reference>
<dbReference type="Proteomes" id="UP000002624">
    <property type="component" value="Unassembled WGS sequence"/>
</dbReference>
<dbReference type="AlphaFoldDB" id="C6HA98"/>
<accession>C6HA98</accession>
<organism evidence="2 3">
    <name type="scientific">Ajellomyces capsulatus (strain H143)</name>
    <name type="common">Darling's disease fungus</name>
    <name type="synonym">Histoplasma capsulatum</name>
    <dbReference type="NCBI Taxonomy" id="544712"/>
    <lineage>
        <taxon>Eukaryota</taxon>
        <taxon>Fungi</taxon>
        <taxon>Dikarya</taxon>
        <taxon>Ascomycota</taxon>
        <taxon>Pezizomycotina</taxon>
        <taxon>Eurotiomycetes</taxon>
        <taxon>Eurotiomycetidae</taxon>
        <taxon>Onygenales</taxon>
        <taxon>Ajellomycetaceae</taxon>
        <taxon>Histoplasma</taxon>
    </lineage>
</organism>
<evidence type="ECO:0000313" key="3">
    <source>
        <dbReference type="Proteomes" id="UP000002624"/>
    </source>
</evidence>
<dbReference type="OrthoDB" id="66881at2759"/>